<comment type="subcellular location">
    <subcellularLocation>
        <location evidence="1">Endoplasmic reticulum membrane</location>
        <topology evidence="1">Single-pass type IV membrane protein</topology>
    </subcellularLocation>
</comment>
<feature type="domain" description="Thioredoxin" evidence="9">
    <location>
        <begin position="398"/>
        <end position="521"/>
    </location>
</feature>
<dbReference type="GO" id="GO:0016671">
    <property type="term" value="F:oxidoreductase activity, acting on a sulfur group of donors, disulfide as acceptor"/>
    <property type="evidence" value="ECO:0007669"/>
    <property type="project" value="TreeGrafter"/>
</dbReference>
<feature type="domain" description="Thioredoxin" evidence="9">
    <location>
        <begin position="101"/>
        <end position="220"/>
    </location>
</feature>
<evidence type="ECO:0000259" key="9">
    <source>
        <dbReference type="PROSITE" id="PS51352"/>
    </source>
</evidence>
<feature type="signal peptide" evidence="7">
    <location>
        <begin position="1"/>
        <end position="17"/>
    </location>
</feature>
<dbReference type="Gene3D" id="3.40.30.10">
    <property type="entry name" value="Glutaredoxin"/>
    <property type="match status" value="6"/>
</dbReference>
<dbReference type="InterPro" id="IPR036249">
    <property type="entry name" value="Thioredoxin-like_sf"/>
</dbReference>
<evidence type="ECO:0000256" key="7">
    <source>
        <dbReference type="SAM" id="SignalP"/>
    </source>
</evidence>
<keyword evidence="11" id="KW-1185">Reference proteome</keyword>
<dbReference type="PANTHER" id="PTHR44340">
    <property type="entry name" value="DNAJ HOMOLOG SUBFAMILY C MEMBER 10"/>
    <property type="match status" value="1"/>
</dbReference>
<dbReference type="PRINTS" id="PR00625">
    <property type="entry name" value="JDOMAIN"/>
</dbReference>
<evidence type="ECO:0000313" key="11">
    <source>
        <dbReference type="Proteomes" id="UP001497382"/>
    </source>
</evidence>
<dbReference type="GO" id="GO:0036498">
    <property type="term" value="P:IRE1-mediated unfolded protein response"/>
    <property type="evidence" value="ECO:0007669"/>
    <property type="project" value="TreeGrafter"/>
</dbReference>
<dbReference type="SUPFAM" id="SSF52833">
    <property type="entry name" value="Thioredoxin-like"/>
    <property type="match status" value="5"/>
</dbReference>
<sequence length="811" mass="93810">MQILILYLLCLLATVHSVDYYELLGISKDADNREIRRAFKKLALKLHPDKNMEEEKSHEQFIAINKAYEVLKDEETRKKYDLYGEEGLKEDFGNSWRGNYRSWNYYYESFGIYDDDPEIITLNKNDFVQSVLESTDLWFVNFYSPQCSHCHHLAPVWRELARNFEGVLQIGAVNCEEDWMLCRQQNIYSYPSLVLYPQREKYQGSRDLTSMMDYVLQHLPDNIIKLTHQYLSEMLSTEETASQPWLIVTCKNTKGCLDSDEIKKLGIILKHLVNVAEVEKNTDEKICEFVNCHAPVSFYFDLIAENPEKNISLREVEVSEIVKTVLAKLPEPENYSEESFKEMITTMKNLTSSPRLLLFTDKMKSSESNIDLKRLKALLPEVVLGKFDCEKFPSTCAELYLQKFPTFLLFKPNGAYEFHYGRITAYDVARFVRDALPSQVHTLTPSDFPRVTESGQSWFIDFFAPWCPPCMQFLPQWRKASQSSSHLVKFGTVDCSIHVNLCRKYNINSYPTAILYNMSKPYKFYGSHTQHHVDEFIEDILHPSVVSLSPSSFESLVQSKSHDEIWVIDFFAPWCGPCQQLSPQWRKLAKLLGHIPSVHIGEVDCQAHYSLCNSMGINSYPTILLYPSGQTGTNRFFSYNGWNRDALSIQSWIYNFLPSKVNTLTALSYKEALADISPWLIDYYAPWCSHCHSFAPEFEKVAQAVEGKVKTGKVNCEEFPKLCQLASVRAYPTVKFYGGKKSDHPQDPTGVEIHTLTFNAILSFLEDTLIAEFQMDYFFRRGKLVCRVCWFNFSVAYRVILVPDLETNCDI</sequence>
<dbReference type="CDD" id="cd06257">
    <property type="entry name" value="DnaJ"/>
    <property type="match status" value="1"/>
</dbReference>
<name>A0AAV2BNW9_9ARAC</name>
<feature type="domain" description="Thioredoxin" evidence="9">
    <location>
        <begin position="660"/>
        <end position="770"/>
    </location>
</feature>
<evidence type="ECO:0000256" key="1">
    <source>
        <dbReference type="ARBA" id="ARBA00004163"/>
    </source>
</evidence>
<accession>A0AAV2BNW9</accession>
<feature type="chain" id="PRO_5043763297" description="DnaJ homolog subfamily C member 10" evidence="7">
    <location>
        <begin position="18"/>
        <end position="811"/>
    </location>
</feature>
<dbReference type="PRINTS" id="PR00421">
    <property type="entry name" value="THIOREDOXIN"/>
</dbReference>
<gene>
    <name evidence="10" type="ORF">LARSCL_LOCUS20621</name>
</gene>
<dbReference type="SMART" id="SM00271">
    <property type="entry name" value="DnaJ"/>
    <property type="match status" value="1"/>
</dbReference>
<dbReference type="PROSITE" id="PS00636">
    <property type="entry name" value="DNAJ_1"/>
    <property type="match status" value="1"/>
</dbReference>
<evidence type="ECO:0000256" key="4">
    <source>
        <dbReference type="ARBA" id="ARBA00023006"/>
    </source>
</evidence>
<dbReference type="GO" id="GO:0005788">
    <property type="term" value="C:endoplasmic reticulum lumen"/>
    <property type="evidence" value="ECO:0007669"/>
    <property type="project" value="TreeGrafter"/>
</dbReference>
<dbReference type="GO" id="GO:0015035">
    <property type="term" value="F:protein-disulfide reductase activity"/>
    <property type="evidence" value="ECO:0007669"/>
    <property type="project" value="TreeGrafter"/>
</dbReference>
<dbReference type="Gene3D" id="1.10.287.110">
    <property type="entry name" value="DnaJ domain"/>
    <property type="match status" value="1"/>
</dbReference>
<dbReference type="CDD" id="cd02961">
    <property type="entry name" value="PDI_a_family"/>
    <property type="match status" value="1"/>
</dbReference>
<evidence type="ECO:0000259" key="8">
    <source>
        <dbReference type="PROSITE" id="PS50076"/>
    </source>
</evidence>
<comment type="caution">
    <text evidence="10">The sequence shown here is derived from an EMBL/GenBank/DDBJ whole genome shotgun (WGS) entry which is preliminary data.</text>
</comment>
<feature type="domain" description="J" evidence="8">
    <location>
        <begin position="19"/>
        <end position="84"/>
    </location>
</feature>
<proteinExistence type="predicted"/>
<dbReference type="InterPro" id="IPR001623">
    <property type="entry name" value="DnaJ_domain"/>
</dbReference>
<organism evidence="10 11">
    <name type="scientific">Larinioides sclopetarius</name>
    <dbReference type="NCBI Taxonomy" id="280406"/>
    <lineage>
        <taxon>Eukaryota</taxon>
        <taxon>Metazoa</taxon>
        <taxon>Ecdysozoa</taxon>
        <taxon>Arthropoda</taxon>
        <taxon>Chelicerata</taxon>
        <taxon>Arachnida</taxon>
        <taxon>Araneae</taxon>
        <taxon>Araneomorphae</taxon>
        <taxon>Entelegynae</taxon>
        <taxon>Araneoidea</taxon>
        <taxon>Araneidae</taxon>
        <taxon>Larinioides</taxon>
    </lineage>
</organism>
<dbReference type="FunFam" id="1.10.287.110:FF:000029">
    <property type="entry name" value="DnaJ homolog subfamily C member 10"/>
    <property type="match status" value="1"/>
</dbReference>
<dbReference type="InterPro" id="IPR052460">
    <property type="entry name" value="ER_disulfide_reductase"/>
</dbReference>
<dbReference type="GO" id="GO:0006914">
    <property type="term" value="P:autophagy"/>
    <property type="evidence" value="ECO:0007669"/>
    <property type="project" value="UniProtKB-KW"/>
</dbReference>
<comment type="function">
    <text evidence="5">Plays an important role in regulating the size of autophagosomes during the formation process.</text>
</comment>
<evidence type="ECO:0000256" key="5">
    <source>
        <dbReference type="ARBA" id="ARBA00035002"/>
    </source>
</evidence>
<dbReference type="InterPro" id="IPR017937">
    <property type="entry name" value="Thioredoxin_CS"/>
</dbReference>
<dbReference type="Proteomes" id="UP001497382">
    <property type="component" value="Unassembled WGS sequence"/>
</dbReference>
<dbReference type="PANTHER" id="PTHR44340:SF1">
    <property type="entry name" value="DNAJ HOMOLOG SUBFAMILY C MEMBER 10"/>
    <property type="match status" value="1"/>
</dbReference>
<evidence type="ECO:0000313" key="10">
    <source>
        <dbReference type="EMBL" id="CAL1297976.1"/>
    </source>
</evidence>
<dbReference type="PROSITE" id="PS50076">
    <property type="entry name" value="DNAJ_2"/>
    <property type="match status" value="1"/>
</dbReference>
<reference evidence="10 11" key="1">
    <citation type="submission" date="2024-04" db="EMBL/GenBank/DDBJ databases">
        <authorList>
            <person name="Rising A."/>
            <person name="Reimegard J."/>
            <person name="Sonavane S."/>
            <person name="Akerstrom W."/>
            <person name="Nylinder S."/>
            <person name="Hedman E."/>
            <person name="Kallberg Y."/>
        </authorList>
    </citation>
    <scope>NUCLEOTIDE SEQUENCE [LARGE SCALE GENOMIC DNA]</scope>
</reference>
<dbReference type="InterPro" id="IPR018253">
    <property type="entry name" value="DnaJ_domain_CS"/>
</dbReference>
<dbReference type="EMBL" id="CAXIEN010000448">
    <property type="protein sequence ID" value="CAL1297976.1"/>
    <property type="molecule type" value="Genomic_DNA"/>
</dbReference>
<dbReference type="InterPro" id="IPR036869">
    <property type="entry name" value="J_dom_sf"/>
</dbReference>
<dbReference type="PROSITE" id="PS51352">
    <property type="entry name" value="THIOREDOXIN_2"/>
    <property type="match status" value="4"/>
</dbReference>
<protein>
    <recommendedName>
        <fullName evidence="2">DnaJ homolog subfamily C member 10</fullName>
    </recommendedName>
    <alternativeName>
        <fullName evidence="3">DnaJ homolog subfamily C member 16</fullName>
    </alternativeName>
    <alternativeName>
        <fullName evidence="6">Endoplasmic reticulum DNA J domain-containing protein 8</fullName>
    </alternativeName>
</protein>
<evidence type="ECO:0000256" key="6">
    <source>
        <dbReference type="ARBA" id="ARBA00035043"/>
    </source>
</evidence>
<dbReference type="AlphaFoldDB" id="A0AAV2BNW9"/>
<evidence type="ECO:0000256" key="3">
    <source>
        <dbReference type="ARBA" id="ARBA00020921"/>
    </source>
</evidence>
<dbReference type="Pfam" id="PF00085">
    <property type="entry name" value="Thioredoxin"/>
    <property type="match status" value="4"/>
</dbReference>
<keyword evidence="7" id="KW-0732">Signal</keyword>
<dbReference type="InterPro" id="IPR013766">
    <property type="entry name" value="Thioredoxin_domain"/>
</dbReference>
<evidence type="ECO:0000256" key="2">
    <source>
        <dbReference type="ARBA" id="ARBA00020920"/>
    </source>
</evidence>
<feature type="domain" description="Thioredoxin" evidence="9">
    <location>
        <begin position="531"/>
        <end position="658"/>
    </location>
</feature>
<dbReference type="GO" id="GO:0005789">
    <property type="term" value="C:endoplasmic reticulum membrane"/>
    <property type="evidence" value="ECO:0007669"/>
    <property type="project" value="UniProtKB-SubCell"/>
</dbReference>
<dbReference type="Pfam" id="PF00226">
    <property type="entry name" value="DnaJ"/>
    <property type="match status" value="1"/>
</dbReference>
<dbReference type="PROSITE" id="PS00194">
    <property type="entry name" value="THIOREDOXIN_1"/>
    <property type="match status" value="2"/>
</dbReference>
<keyword evidence="4" id="KW-0072">Autophagy</keyword>
<dbReference type="GO" id="GO:0051787">
    <property type="term" value="F:misfolded protein binding"/>
    <property type="evidence" value="ECO:0007669"/>
    <property type="project" value="TreeGrafter"/>
</dbReference>
<dbReference type="SUPFAM" id="SSF46565">
    <property type="entry name" value="Chaperone J-domain"/>
    <property type="match status" value="1"/>
</dbReference>